<sequence length="142" mass="16609">MTTERRKTVPVPSPDSLPFWEGARRGELLIPFCPACQEYFFYPRPFCPRCFRWEVDWRPSSGRGVLYTFAIQYQPLNPEWIEDIPYVTAVVELEEGVRLFTLLVECEPDPEKIHCGMPVEVVFDPVSEEVTIPRFRPLKEAQ</sequence>
<evidence type="ECO:0008006" key="4">
    <source>
        <dbReference type="Google" id="ProtNLM"/>
    </source>
</evidence>
<comment type="caution">
    <text evidence="3">The sequence shown here is derived from an EMBL/GenBank/DDBJ whole genome shotgun (WGS) entry which is preliminary data.</text>
</comment>
<dbReference type="Pfam" id="PF01796">
    <property type="entry name" value="OB_ChsH2_C"/>
    <property type="match status" value="1"/>
</dbReference>
<accession>A0A0F9FJL5</accession>
<dbReference type="PANTHER" id="PTHR34075">
    <property type="entry name" value="BLR3430 PROTEIN"/>
    <property type="match status" value="1"/>
</dbReference>
<dbReference type="EMBL" id="LAZR01023375">
    <property type="protein sequence ID" value="KKL78696.1"/>
    <property type="molecule type" value="Genomic_DNA"/>
</dbReference>
<reference evidence="3" key="1">
    <citation type="journal article" date="2015" name="Nature">
        <title>Complex archaea that bridge the gap between prokaryotes and eukaryotes.</title>
        <authorList>
            <person name="Spang A."/>
            <person name="Saw J.H."/>
            <person name="Jorgensen S.L."/>
            <person name="Zaremba-Niedzwiedzka K."/>
            <person name="Martijn J."/>
            <person name="Lind A.E."/>
            <person name="van Eijk R."/>
            <person name="Schleper C."/>
            <person name="Guy L."/>
            <person name="Ettema T.J."/>
        </authorList>
    </citation>
    <scope>NUCLEOTIDE SEQUENCE</scope>
</reference>
<feature type="domain" description="ChsH2 rubredoxin-like zinc ribbon" evidence="2">
    <location>
        <begin position="20"/>
        <end position="51"/>
    </location>
</feature>
<dbReference type="InterPro" id="IPR022002">
    <property type="entry name" value="ChsH2_Znr"/>
</dbReference>
<feature type="domain" description="ChsH2 C-terminal OB-fold" evidence="1">
    <location>
        <begin position="57"/>
        <end position="124"/>
    </location>
</feature>
<dbReference type="AlphaFoldDB" id="A0A0F9FJL5"/>
<organism evidence="3">
    <name type="scientific">marine sediment metagenome</name>
    <dbReference type="NCBI Taxonomy" id="412755"/>
    <lineage>
        <taxon>unclassified sequences</taxon>
        <taxon>metagenomes</taxon>
        <taxon>ecological metagenomes</taxon>
    </lineage>
</organism>
<proteinExistence type="predicted"/>
<dbReference type="InterPro" id="IPR002878">
    <property type="entry name" value="ChsH2_C"/>
</dbReference>
<protein>
    <recommendedName>
        <fullName evidence="4">DUF35 domain-containing protein</fullName>
    </recommendedName>
</protein>
<dbReference type="Pfam" id="PF12172">
    <property type="entry name" value="zf-ChsH2"/>
    <property type="match status" value="1"/>
</dbReference>
<dbReference type="PANTHER" id="PTHR34075:SF5">
    <property type="entry name" value="BLR3430 PROTEIN"/>
    <property type="match status" value="1"/>
</dbReference>
<dbReference type="InterPro" id="IPR052513">
    <property type="entry name" value="Thioester_dehydratase-like"/>
</dbReference>
<evidence type="ECO:0000313" key="3">
    <source>
        <dbReference type="EMBL" id="KKL78696.1"/>
    </source>
</evidence>
<name>A0A0F9FJL5_9ZZZZ</name>
<dbReference type="InterPro" id="IPR012340">
    <property type="entry name" value="NA-bd_OB-fold"/>
</dbReference>
<dbReference type="Gene3D" id="6.10.30.10">
    <property type="match status" value="1"/>
</dbReference>
<gene>
    <name evidence="3" type="ORF">LCGC14_2022260</name>
</gene>
<evidence type="ECO:0000259" key="1">
    <source>
        <dbReference type="Pfam" id="PF01796"/>
    </source>
</evidence>
<dbReference type="SUPFAM" id="SSF50249">
    <property type="entry name" value="Nucleic acid-binding proteins"/>
    <property type="match status" value="1"/>
</dbReference>
<evidence type="ECO:0000259" key="2">
    <source>
        <dbReference type="Pfam" id="PF12172"/>
    </source>
</evidence>